<organism evidence="8 9">
    <name type="scientific">Vanilla planifolia</name>
    <name type="common">Vanilla</name>
    <dbReference type="NCBI Taxonomy" id="51239"/>
    <lineage>
        <taxon>Eukaryota</taxon>
        <taxon>Viridiplantae</taxon>
        <taxon>Streptophyta</taxon>
        <taxon>Embryophyta</taxon>
        <taxon>Tracheophyta</taxon>
        <taxon>Spermatophyta</taxon>
        <taxon>Magnoliopsida</taxon>
        <taxon>Liliopsida</taxon>
        <taxon>Asparagales</taxon>
        <taxon>Orchidaceae</taxon>
        <taxon>Vanilloideae</taxon>
        <taxon>Vanilleae</taxon>
        <taxon>Vanilla</taxon>
    </lineage>
</organism>
<evidence type="ECO:0000313" key="9">
    <source>
        <dbReference type="Proteomes" id="UP000636800"/>
    </source>
</evidence>
<dbReference type="InterPro" id="IPR050236">
    <property type="entry name" value="Ser_Thr_kinase_AGC"/>
</dbReference>
<feature type="compositionally biased region" description="Polar residues" evidence="7">
    <location>
        <begin position="10"/>
        <end position="25"/>
    </location>
</feature>
<dbReference type="AlphaFoldDB" id="A0A835PG40"/>
<keyword evidence="6" id="KW-0067">ATP-binding</keyword>
<dbReference type="PANTHER" id="PTHR24356:SF163">
    <property type="entry name" value="3-PHOSPHOINOSITIDE-DEPENDENT PROTEIN KINASE 1-RELATED"/>
    <property type="match status" value="1"/>
</dbReference>
<evidence type="ECO:0000313" key="8">
    <source>
        <dbReference type="EMBL" id="KAG0452494.1"/>
    </source>
</evidence>
<comment type="caution">
    <text evidence="8">The sequence shown here is derived from an EMBL/GenBank/DDBJ whole genome shotgun (WGS) entry which is preliminary data.</text>
</comment>
<dbReference type="Proteomes" id="UP000636800">
    <property type="component" value="Unassembled WGS sequence"/>
</dbReference>
<dbReference type="GO" id="GO:0004674">
    <property type="term" value="F:protein serine/threonine kinase activity"/>
    <property type="evidence" value="ECO:0007669"/>
    <property type="project" value="UniProtKB-KW"/>
</dbReference>
<proteinExistence type="predicted"/>
<evidence type="ECO:0000256" key="1">
    <source>
        <dbReference type="ARBA" id="ARBA00012513"/>
    </source>
</evidence>
<dbReference type="OrthoDB" id="9970435at2759"/>
<gene>
    <name evidence="8" type="ORF">HPP92_025158</name>
</gene>
<dbReference type="SUPFAM" id="SSF56112">
    <property type="entry name" value="Protein kinase-like (PK-like)"/>
    <property type="match status" value="1"/>
</dbReference>
<name>A0A835PG40_VANPL</name>
<evidence type="ECO:0000256" key="6">
    <source>
        <dbReference type="ARBA" id="ARBA00022840"/>
    </source>
</evidence>
<dbReference type="PANTHER" id="PTHR24356">
    <property type="entry name" value="SERINE/THREONINE-PROTEIN KINASE"/>
    <property type="match status" value="1"/>
</dbReference>
<keyword evidence="9" id="KW-1185">Reference proteome</keyword>
<evidence type="ECO:0000256" key="3">
    <source>
        <dbReference type="ARBA" id="ARBA00022679"/>
    </source>
</evidence>
<dbReference type="GO" id="GO:0035556">
    <property type="term" value="P:intracellular signal transduction"/>
    <property type="evidence" value="ECO:0007669"/>
    <property type="project" value="TreeGrafter"/>
</dbReference>
<reference evidence="8 9" key="1">
    <citation type="journal article" date="2020" name="Nat. Food">
        <title>A phased Vanilla planifolia genome enables genetic improvement of flavour and production.</title>
        <authorList>
            <person name="Hasing T."/>
            <person name="Tang H."/>
            <person name="Brym M."/>
            <person name="Khazi F."/>
            <person name="Huang T."/>
            <person name="Chambers A.H."/>
        </authorList>
    </citation>
    <scope>NUCLEOTIDE SEQUENCE [LARGE SCALE GENOMIC DNA]</scope>
    <source>
        <tissue evidence="8">Leaf</tissue>
    </source>
</reference>
<evidence type="ECO:0000256" key="7">
    <source>
        <dbReference type="SAM" id="MobiDB-lite"/>
    </source>
</evidence>
<evidence type="ECO:0000256" key="4">
    <source>
        <dbReference type="ARBA" id="ARBA00022741"/>
    </source>
</evidence>
<dbReference type="EC" id="2.7.11.1" evidence="1"/>
<dbReference type="GO" id="GO:0005524">
    <property type="term" value="F:ATP binding"/>
    <property type="evidence" value="ECO:0007669"/>
    <property type="project" value="UniProtKB-KW"/>
</dbReference>
<keyword evidence="4" id="KW-0547">Nucleotide-binding</keyword>
<keyword evidence="2" id="KW-0723">Serine/threonine-protein kinase</keyword>
<keyword evidence="5" id="KW-0418">Kinase</keyword>
<sequence>MEKNFESKLRLQQKQEQQGPVQRSGSITFRAPLESFTIDDFELGKMYGVGSYSKVVRAKKKDTGTVYALKIMDKNFITKENKISYVKLEKDCS</sequence>
<dbReference type="EMBL" id="JADCNL010000014">
    <property type="protein sequence ID" value="KAG0452494.1"/>
    <property type="molecule type" value="Genomic_DNA"/>
</dbReference>
<keyword evidence="3" id="KW-0808">Transferase</keyword>
<accession>A0A835PG40</accession>
<protein>
    <recommendedName>
        <fullName evidence="1">non-specific serine/threonine protein kinase</fullName>
        <ecNumber evidence="1">2.7.11.1</ecNumber>
    </recommendedName>
</protein>
<dbReference type="Gene3D" id="3.30.200.20">
    <property type="entry name" value="Phosphorylase Kinase, domain 1"/>
    <property type="match status" value="1"/>
</dbReference>
<evidence type="ECO:0000256" key="2">
    <source>
        <dbReference type="ARBA" id="ARBA00022527"/>
    </source>
</evidence>
<feature type="region of interest" description="Disordered" evidence="7">
    <location>
        <begin position="1"/>
        <end position="25"/>
    </location>
</feature>
<evidence type="ECO:0000256" key="5">
    <source>
        <dbReference type="ARBA" id="ARBA00022777"/>
    </source>
</evidence>
<dbReference type="InterPro" id="IPR011009">
    <property type="entry name" value="Kinase-like_dom_sf"/>
</dbReference>